<evidence type="ECO:0000256" key="1">
    <source>
        <dbReference type="SAM" id="MobiDB-lite"/>
    </source>
</evidence>
<accession>A0A7W7Y1N2</accession>
<dbReference type="EMBL" id="JACHHX010000020">
    <property type="protein sequence ID" value="MBB5016462.1"/>
    <property type="molecule type" value="Genomic_DNA"/>
</dbReference>
<keyword evidence="4" id="KW-1185">Reference proteome</keyword>
<dbReference type="PANTHER" id="PTHR42103:SF2">
    <property type="entry name" value="AB HYDROLASE-1 DOMAIN-CONTAINING PROTEIN"/>
    <property type="match status" value="1"/>
</dbReference>
<evidence type="ECO:0000313" key="4">
    <source>
        <dbReference type="Proteomes" id="UP000519004"/>
    </source>
</evidence>
<feature type="region of interest" description="Disordered" evidence="1">
    <location>
        <begin position="1"/>
        <end position="20"/>
    </location>
</feature>
<organism evidence="3 4">
    <name type="scientific">Rehaibacterium terrae</name>
    <dbReference type="NCBI Taxonomy" id="1341696"/>
    <lineage>
        <taxon>Bacteria</taxon>
        <taxon>Pseudomonadati</taxon>
        <taxon>Pseudomonadota</taxon>
        <taxon>Gammaproteobacteria</taxon>
        <taxon>Lysobacterales</taxon>
        <taxon>Lysobacteraceae</taxon>
        <taxon>Rehaibacterium</taxon>
    </lineage>
</organism>
<protein>
    <recommendedName>
        <fullName evidence="2">AB hydrolase-1 domain-containing protein</fullName>
    </recommendedName>
</protein>
<dbReference type="Proteomes" id="UP000519004">
    <property type="component" value="Unassembled WGS sequence"/>
</dbReference>
<dbReference type="PANTHER" id="PTHR42103">
    <property type="entry name" value="ALPHA/BETA-HYDROLASES SUPERFAMILY PROTEIN"/>
    <property type="match status" value="1"/>
</dbReference>
<dbReference type="SUPFAM" id="SSF53474">
    <property type="entry name" value="alpha/beta-Hydrolases"/>
    <property type="match status" value="1"/>
</dbReference>
<evidence type="ECO:0000259" key="2">
    <source>
        <dbReference type="Pfam" id="PF00561"/>
    </source>
</evidence>
<dbReference type="InterPro" id="IPR000073">
    <property type="entry name" value="AB_hydrolase_1"/>
</dbReference>
<comment type="caution">
    <text evidence="3">The sequence shown here is derived from an EMBL/GenBank/DDBJ whole genome shotgun (WGS) entry which is preliminary data.</text>
</comment>
<proteinExistence type="predicted"/>
<sequence>MSASPDSAPSQFPSEPTTFFLPGPAGRLEVAVDLPEPACARPAVAIICHPLPTEGGTMHNKVVTITERALRELGAKTVRFNFRGVGESEGEFDNGRGETLDLLAVAEWVRKVLPDHDLWLAGFSFGAYISLLAARHLPVKQMISIAPPAGRWDFAAVLPPDCPWLVVQGEDDDVVDPQDVYDWIESLPEKPTLVRMPETGHFFHRRLMDLRGAIKHAVRKHLPPAK</sequence>
<gene>
    <name evidence="3" type="ORF">HNQ58_002377</name>
</gene>
<reference evidence="3 4" key="1">
    <citation type="submission" date="2020-08" db="EMBL/GenBank/DDBJ databases">
        <title>Genomic Encyclopedia of Type Strains, Phase IV (KMG-IV): sequencing the most valuable type-strain genomes for metagenomic binning, comparative biology and taxonomic classification.</title>
        <authorList>
            <person name="Goeker M."/>
        </authorList>
    </citation>
    <scope>NUCLEOTIDE SEQUENCE [LARGE SCALE GENOMIC DNA]</scope>
    <source>
        <strain evidence="3 4">DSM 25897</strain>
    </source>
</reference>
<dbReference type="Pfam" id="PF00561">
    <property type="entry name" value="Abhydrolase_1"/>
    <property type="match status" value="1"/>
</dbReference>
<feature type="domain" description="AB hydrolase-1" evidence="2">
    <location>
        <begin position="66"/>
        <end position="154"/>
    </location>
</feature>
<name>A0A7W7Y1N2_9GAMM</name>
<evidence type="ECO:0000313" key="3">
    <source>
        <dbReference type="EMBL" id="MBB5016462.1"/>
    </source>
</evidence>
<dbReference type="InterPro" id="IPR029058">
    <property type="entry name" value="AB_hydrolase_fold"/>
</dbReference>
<dbReference type="Gene3D" id="3.40.50.1820">
    <property type="entry name" value="alpha/beta hydrolase"/>
    <property type="match status" value="1"/>
</dbReference>
<feature type="compositionally biased region" description="Polar residues" evidence="1">
    <location>
        <begin position="1"/>
        <end position="17"/>
    </location>
</feature>
<dbReference type="AlphaFoldDB" id="A0A7W7Y1N2"/>
<dbReference type="RefSeq" id="WP_183949127.1">
    <property type="nucleotide sequence ID" value="NZ_JACHHX010000020.1"/>
</dbReference>